<organism evidence="1">
    <name type="scientific">Rhizophora mucronata</name>
    <name type="common">Asiatic mangrove</name>
    <dbReference type="NCBI Taxonomy" id="61149"/>
    <lineage>
        <taxon>Eukaryota</taxon>
        <taxon>Viridiplantae</taxon>
        <taxon>Streptophyta</taxon>
        <taxon>Embryophyta</taxon>
        <taxon>Tracheophyta</taxon>
        <taxon>Spermatophyta</taxon>
        <taxon>Magnoliopsida</taxon>
        <taxon>eudicotyledons</taxon>
        <taxon>Gunneridae</taxon>
        <taxon>Pentapetalae</taxon>
        <taxon>rosids</taxon>
        <taxon>fabids</taxon>
        <taxon>Malpighiales</taxon>
        <taxon>Rhizophoraceae</taxon>
        <taxon>Rhizophora</taxon>
    </lineage>
</organism>
<proteinExistence type="predicted"/>
<dbReference type="EMBL" id="GGEC01089910">
    <property type="protein sequence ID" value="MBX70394.1"/>
    <property type="molecule type" value="Transcribed_RNA"/>
</dbReference>
<evidence type="ECO:0000313" key="1">
    <source>
        <dbReference type="EMBL" id="MBX70394.1"/>
    </source>
</evidence>
<sequence length="14" mass="1748">MPLPTFFRIVFHDQ</sequence>
<name>A0A2P2QU54_RHIMU</name>
<accession>A0A2P2QU54</accession>
<protein>
    <submittedName>
        <fullName evidence="1">Uncharacterized protein</fullName>
    </submittedName>
</protein>
<reference evidence="1" key="1">
    <citation type="submission" date="2018-02" db="EMBL/GenBank/DDBJ databases">
        <title>Rhizophora mucronata_Transcriptome.</title>
        <authorList>
            <person name="Meera S.P."/>
            <person name="Sreeshan A."/>
            <person name="Augustine A."/>
        </authorList>
    </citation>
    <scope>NUCLEOTIDE SEQUENCE</scope>
    <source>
        <tissue evidence="1">Leaf</tissue>
    </source>
</reference>